<gene>
    <name evidence="1" type="ORF">DSO57_1012925</name>
</gene>
<name>A0ACC2U3L1_9FUNG</name>
<accession>A0ACC2U3L1</accession>
<organism evidence="1 2">
    <name type="scientific">Entomophthora muscae</name>
    <dbReference type="NCBI Taxonomy" id="34485"/>
    <lineage>
        <taxon>Eukaryota</taxon>
        <taxon>Fungi</taxon>
        <taxon>Fungi incertae sedis</taxon>
        <taxon>Zoopagomycota</taxon>
        <taxon>Entomophthoromycotina</taxon>
        <taxon>Entomophthoromycetes</taxon>
        <taxon>Entomophthorales</taxon>
        <taxon>Entomophthoraceae</taxon>
        <taxon>Entomophthora</taxon>
    </lineage>
</organism>
<keyword evidence="2" id="KW-1185">Reference proteome</keyword>
<proteinExistence type="predicted"/>
<evidence type="ECO:0000313" key="2">
    <source>
        <dbReference type="Proteomes" id="UP001165960"/>
    </source>
</evidence>
<comment type="caution">
    <text evidence="1">The sequence shown here is derived from an EMBL/GenBank/DDBJ whole genome shotgun (WGS) entry which is preliminary data.</text>
</comment>
<dbReference type="Proteomes" id="UP001165960">
    <property type="component" value="Unassembled WGS sequence"/>
</dbReference>
<reference evidence="1" key="1">
    <citation type="submission" date="2022-04" db="EMBL/GenBank/DDBJ databases">
        <title>Genome of the entomopathogenic fungus Entomophthora muscae.</title>
        <authorList>
            <person name="Elya C."/>
            <person name="Lovett B.R."/>
            <person name="Lee E."/>
            <person name="Macias A.M."/>
            <person name="Hajek A.E."/>
            <person name="De Bivort B.L."/>
            <person name="Kasson M.T."/>
            <person name="De Fine Licht H.H."/>
            <person name="Stajich J.E."/>
        </authorList>
    </citation>
    <scope>NUCLEOTIDE SEQUENCE</scope>
    <source>
        <strain evidence="1">Berkeley</strain>
    </source>
</reference>
<protein>
    <submittedName>
        <fullName evidence="1">Uncharacterized protein</fullName>
    </submittedName>
</protein>
<dbReference type="EMBL" id="QTSX02001467">
    <property type="protein sequence ID" value="KAJ9081594.1"/>
    <property type="molecule type" value="Genomic_DNA"/>
</dbReference>
<evidence type="ECO:0000313" key="1">
    <source>
        <dbReference type="EMBL" id="KAJ9081594.1"/>
    </source>
</evidence>
<sequence length="181" mass="22217">MYNLSHPSNVGKHERDRKCDSGQHCNYVHAFITPIFQKEKPQHNYDKPIEKAVEPTSKKDSKEHSKADNNLKEAGKRPRRDKEKPHKLRDLYYKRHSDHDPPSPKRTKDYRDYYKGDRYNSQPRSRDERRSRESSRDFLRERSYEFRRRPVERQRKSYRSRERNEREERNSTRSNRDSPER</sequence>